<dbReference type="AlphaFoldDB" id="A0A4Z1HLY5"/>
<feature type="compositionally biased region" description="Basic and acidic residues" evidence="1">
    <location>
        <begin position="160"/>
        <end position="169"/>
    </location>
</feature>
<name>A0A4Z1HLY5_9HELO</name>
<proteinExistence type="predicted"/>
<dbReference type="EMBL" id="PQXN01000192">
    <property type="protein sequence ID" value="TGO50078.1"/>
    <property type="molecule type" value="Genomic_DNA"/>
</dbReference>
<keyword evidence="3" id="KW-1185">Reference proteome</keyword>
<evidence type="ECO:0000313" key="3">
    <source>
        <dbReference type="Proteomes" id="UP000297527"/>
    </source>
</evidence>
<sequence length="230" mass="25449">MPSLFNRTPVEVRQKTEIDLLRRKVTALEKEISAEKKNVASYVKSEKDTLATWRKYVENLFRGLREDYANLQESLERTEASYRNKMGSPRYEREGLESSGVSRDDNRDLNDYGAQRNEFSRDSNRGESSYCVRRNQGGQTGGVKSSQAKEEGVRGSQGSNKDDKGDQKESGGQGDQTEKVESEAQGDQGFGNGGVEEVQADPSWGSGGGEEKKEDQAAEETKGVDAGSAW</sequence>
<comment type="caution">
    <text evidence="2">The sequence shown here is derived from an EMBL/GenBank/DDBJ whole genome shotgun (WGS) entry which is preliminary data.</text>
</comment>
<evidence type="ECO:0000256" key="1">
    <source>
        <dbReference type="SAM" id="MobiDB-lite"/>
    </source>
</evidence>
<dbReference type="OrthoDB" id="3538107at2759"/>
<reference evidence="2 3" key="1">
    <citation type="submission" date="2017-12" db="EMBL/GenBank/DDBJ databases">
        <title>Comparative genomics of Botrytis spp.</title>
        <authorList>
            <person name="Valero-Jimenez C.A."/>
            <person name="Tapia P."/>
            <person name="Veloso J."/>
            <person name="Silva-Moreno E."/>
            <person name="Staats M."/>
            <person name="Valdes J.H."/>
            <person name="Van Kan J.A.L."/>
        </authorList>
    </citation>
    <scope>NUCLEOTIDE SEQUENCE [LARGE SCALE GENOMIC DNA]</scope>
    <source>
        <strain evidence="2 3">MUCL11595</strain>
    </source>
</reference>
<accession>A0A4Z1HLY5</accession>
<dbReference type="Proteomes" id="UP000297527">
    <property type="component" value="Unassembled WGS sequence"/>
</dbReference>
<feature type="region of interest" description="Disordered" evidence="1">
    <location>
        <begin position="80"/>
        <end position="230"/>
    </location>
</feature>
<feature type="compositionally biased region" description="Basic and acidic residues" evidence="1">
    <location>
        <begin position="209"/>
        <end position="223"/>
    </location>
</feature>
<evidence type="ECO:0000313" key="2">
    <source>
        <dbReference type="EMBL" id="TGO50078.1"/>
    </source>
</evidence>
<feature type="compositionally biased region" description="Basic and acidic residues" evidence="1">
    <location>
        <begin position="90"/>
        <end position="110"/>
    </location>
</feature>
<protein>
    <submittedName>
        <fullName evidence="2">Uncharacterized protein</fullName>
    </submittedName>
</protein>
<gene>
    <name evidence="2" type="ORF">BCON_0192g00040</name>
</gene>
<organism evidence="2 3">
    <name type="scientific">Botryotinia convoluta</name>
    <dbReference type="NCBI Taxonomy" id="54673"/>
    <lineage>
        <taxon>Eukaryota</taxon>
        <taxon>Fungi</taxon>
        <taxon>Dikarya</taxon>
        <taxon>Ascomycota</taxon>
        <taxon>Pezizomycotina</taxon>
        <taxon>Leotiomycetes</taxon>
        <taxon>Helotiales</taxon>
        <taxon>Sclerotiniaceae</taxon>
        <taxon>Botryotinia</taxon>
    </lineage>
</organism>